<gene>
    <name evidence="2" type="ORF">M409DRAFT_15831</name>
</gene>
<dbReference type="Proteomes" id="UP000799537">
    <property type="component" value="Unassembled WGS sequence"/>
</dbReference>
<dbReference type="RefSeq" id="XP_033674440.1">
    <property type="nucleotide sequence ID" value="XM_033803362.1"/>
</dbReference>
<evidence type="ECO:0008006" key="4">
    <source>
        <dbReference type="Google" id="ProtNLM"/>
    </source>
</evidence>
<dbReference type="EMBL" id="ML993579">
    <property type="protein sequence ID" value="KAF2173551.1"/>
    <property type="molecule type" value="Genomic_DNA"/>
</dbReference>
<dbReference type="OrthoDB" id="5372935at2759"/>
<dbReference type="PANTHER" id="PTHR42085">
    <property type="entry name" value="F-BOX DOMAIN-CONTAINING PROTEIN"/>
    <property type="match status" value="1"/>
</dbReference>
<dbReference type="PANTHER" id="PTHR42085:SF1">
    <property type="entry name" value="F-BOX DOMAIN-CONTAINING PROTEIN"/>
    <property type="match status" value="1"/>
</dbReference>
<feature type="region of interest" description="Disordered" evidence="1">
    <location>
        <begin position="71"/>
        <end position="119"/>
    </location>
</feature>
<dbReference type="InterPro" id="IPR038883">
    <property type="entry name" value="AN11006-like"/>
</dbReference>
<dbReference type="AlphaFoldDB" id="A0A6A6D2E7"/>
<evidence type="ECO:0000313" key="2">
    <source>
        <dbReference type="EMBL" id="KAF2173551.1"/>
    </source>
</evidence>
<name>A0A6A6D2E7_ZASCE</name>
<feature type="region of interest" description="Disordered" evidence="1">
    <location>
        <begin position="37"/>
        <end position="56"/>
    </location>
</feature>
<proteinExistence type="predicted"/>
<keyword evidence="3" id="KW-1185">Reference proteome</keyword>
<protein>
    <recommendedName>
        <fullName evidence="4">F-box domain-containing protein</fullName>
    </recommendedName>
</protein>
<reference evidence="2" key="1">
    <citation type="journal article" date="2020" name="Stud. Mycol.">
        <title>101 Dothideomycetes genomes: a test case for predicting lifestyles and emergence of pathogens.</title>
        <authorList>
            <person name="Haridas S."/>
            <person name="Albert R."/>
            <person name="Binder M."/>
            <person name="Bloem J."/>
            <person name="Labutti K."/>
            <person name="Salamov A."/>
            <person name="Andreopoulos B."/>
            <person name="Baker S."/>
            <person name="Barry K."/>
            <person name="Bills G."/>
            <person name="Bluhm B."/>
            <person name="Cannon C."/>
            <person name="Castanera R."/>
            <person name="Culley D."/>
            <person name="Daum C."/>
            <person name="Ezra D."/>
            <person name="Gonzalez J."/>
            <person name="Henrissat B."/>
            <person name="Kuo A."/>
            <person name="Liang C."/>
            <person name="Lipzen A."/>
            <person name="Lutzoni F."/>
            <person name="Magnuson J."/>
            <person name="Mondo S."/>
            <person name="Nolan M."/>
            <person name="Ohm R."/>
            <person name="Pangilinan J."/>
            <person name="Park H.-J."/>
            <person name="Ramirez L."/>
            <person name="Alfaro M."/>
            <person name="Sun H."/>
            <person name="Tritt A."/>
            <person name="Yoshinaga Y."/>
            <person name="Zwiers L.-H."/>
            <person name="Turgeon B."/>
            <person name="Goodwin S."/>
            <person name="Spatafora J."/>
            <person name="Crous P."/>
            <person name="Grigoriev I."/>
        </authorList>
    </citation>
    <scope>NUCLEOTIDE SEQUENCE</scope>
    <source>
        <strain evidence="2">ATCC 36951</strain>
    </source>
</reference>
<organism evidence="2 3">
    <name type="scientific">Zasmidium cellare ATCC 36951</name>
    <dbReference type="NCBI Taxonomy" id="1080233"/>
    <lineage>
        <taxon>Eukaryota</taxon>
        <taxon>Fungi</taxon>
        <taxon>Dikarya</taxon>
        <taxon>Ascomycota</taxon>
        <taxon>Pezizomycotina</taxon>
        <taxon>Dothideomycetes</taxon>
        <taxon>Dothideomycetidae</taxon>
        <taxon>Mycosphaerellales</taxon>
        <taxon>Mycosphaerellaceae</taxon>
        <taxon>Zasmidium</taxon>
    </lineage>
</organism>
<evidence type="ECO:0000313" key="3">
    <source>
        <dbReference type="Proteomes" id="UP000799537"/>
    </source>
</evidence>
<evidence type="ECO:0000256" key="1">
    <source>
        <dbReference type="SAM" id="MobiDB-lite"/>
    </source>
</evidence>
<feature type="compositionally biased region" description="Low complexity" evidence="1">
    <location>
        <begin position="91"/>
        <end position="109"/>
    </location>
</feature>
<accession>A0A6A6D2E7</accession>
<dbReference type="GeneID" id="54556634"/>
<sequence>MPKARKTNGAAAALSSELGTGDFAIDYTSKGRAIRKCRTQHRDSPFEDSAIAISDDDDLFEEEMEVDEIIPVARNKKRKRSPSPEAPLPSDPFDALSDSDSDASQADLPESPAAKSVPGHTTVHLTVNIPVGHQGPITLHLDPKNITQAAPQPRADRLTQSTLARLNARSKSKSKKHAGFLDLPAELRNAIYQLVFTTQGDVNFSRPDNFSRSAALLRTCHQVHEEGRSILYSENKFNIERRTQRYGSFWENEWRELGFLNVRKFMKSIGPNNIALIRNITFMLEDAVPCLNPGMRTNEERRFVHDDDLMSVLRHLGTSGQLQNLELHFHGRRRVDRTDDRFLDYMKRIRADTTRFVEWPPGSKWPRQSKQEDAVKNALLQACTRKRKKFDQ</sequence>